<keyword evidence="1" id="KW-1133">Transmembrane helix</keyword>
<organism evidence="2 3">
    <name type="scientific">Moritella marina ATCC 15381</name>
    <dbReference type="NCBI Taxonomy" id="1202962"/>
    <lineage>
        <taxon>Bacteria</taxon>
        <taxon>Pseudomonadati</taxon>
        <taxon>Pseudomonadota</taxon>
        <taxon>Gammaproteobacteria</taxon>
        <taxon>Alteromonadales</taxon>
        <taxon>Moritellaceae</taxon>
        <taxon>Moritella</taxon>
    </lineage>
</organism>
<dbReference type="EMBL" id="CP044399">
    <property type="protein sequence ID" value="QFI37481.1"/>
    <property type="molecule type" value="Genomic_DNA"/>
</dbReference>
<dbReference type="AlphaFoldDB" id="A0A5J6WJU2"/>
<evidence type="ECO:0000313" key="2">
    <source>
        <dbReference type="EMBL" id="QFI37481.1"/>
    </source>
</evidence>
<dbReference type="RefSeq" id="WP_019440301.1">
    <property type="nucleotide sequence ID" value="NZ_ALOE01000006.1"/>
</dbReference>
<feature type="transmembrane region" description="Helical" evidence="1">
    <location>
        <begin position="29"/>
        <end position="46"/>
    </location>
</feature>
<dbReference type="OrthoDB" id="8704084at2"/>
<evidence type="ECO:0000313" key="3">
    <source>
        <dbReference type="Proteomes" id="UP000327424"/>
    </source>
</evidence>
<feature type="transmembrane region" description="Helical" evidence="1">
    <location>
        <begin position="86"/>
        <end position="105"/>
    </location>
</feature>
<reference evidence="2 3" key="1">
    <citation type="submission" date="2019-09" db="EMBL/GenBank/DDBJ databases">
        <title>Hybrid Assembly of the complete Genome of the Deep-Sea Bacterium Moritella marina from long Nanopore and Illumina reads.</title>
        <authorList>
            <person name="Magin S."/>
            <person name="Georgoulis A."/>
            <person name="Papadimitriou K."/>
            <person name="Iliakis G."/>
            <person name="Vorgias C.E."/>
        </authorList>
    </citation>
    <scope>NUCLEOTIDE SEQUENCE [LARGE SCALE GENOMIC DNA]</scope>
    <source>
        <strain evidence="2 3">MP-1</strain>
    </source>
</reference>
<dbReference type="Proteomes" id="UP000327424">
    <property type="component" value="Chromosome"/>
</dbReference>
<name>A0A5J6WJU2_MORMI</name>
<sequence length="113" mass="12619">MNNVVKAALLAAFLFPGAAHWWLKKYLVGAIFAILAVVPLYVIMDTTMTQTQLIIDKVLQSGGQIDLLSIHALVTQQMASLDTQDVYHATVMLLCVWLVNVLDAMRLARKREH</sequence>
<keyword evidence="1" id="KW-0812">Transmembrane</keyword>
<keyword evidence="1" id="KW-0472">Membrane</keyword>
<keyword evidence="3" id="KW-1185">Reference proteome</keyword>
<protein>
    <submittedName>
        <fullName evidence="2">Uncharacterized protein</fullName>
    </submittedName>
</protein>
<gene>
    <name evidence="2" type="ORF">FR932_06360</name>
</gene>
<evidence type="ECO:0000256" key="1">
    <source>
        <dbReference type="SAM" id="Phobius"/>
    </source>
</evidence>
<proteinExistence type="predicted"/>
<accession>A0A5J6WJU2</accession>
<dbReference type="KEGG" id="mmaa:FR932_06360"/>